<feature type="region of interest" description="Disordered" evidence="1">
    <location>
        <begin position="1"/>
        <end position="100"/>
    </location>
</feature>
<evidence type="ECO:0000256" key="2">
    <source>
        <dbReference type="SAM" id="Phobius"/>
    </source>
</evidence>
<feature type="compositionally biased region" description="Low complexity" evidence="1">
    <location>
        <begin position="12"/>
        <end position="23"/>
    </location>
</feature>
<dbReference type="VEuPathDB" id="FungiDB:LCOR_08939.1"/>
<proteinExistence type="predicted"/>
<feature type="compositionally biased region" description="Basic and acidic residues" evidence="1">
    <location>
        <begin position="950"/>
        <end position="962"/>
    </location>
</feature>
<organism evidence="3 4">
    <name type="scientific">Lichtheimia corymbifera JMRC:FSU:9682</name>
    <dbReference type="NCBI Taxonomy" id="1263082"/>
    <lineage>
        <taxon>Eukaryota</taxon>
        <taxon>Fungi</taxon>
        <taxon>Fungi incertae sedis</taxon>
        <taxon>Mucoromycota</taxon>
        <taxon>Mucoromycotina</taxon>
        <taxon>Mucoromycetes</taxon>
        <taxon>Mucorales</taxon>
        <taxon>Lichtheimiaceae</taxon>
        <taxon>Lichtheimia</taxon>
    </lineage>
</organism>
<accession>A0A068S720</accession>
<dbReference type="OrthoDB" id="3339358at2759"/>
<name>A0A068S720_9FUNG</name>
<feature type="compositionally biased region" description="Basic residues" evidence="1">
    <location>
        <begin position="178"/>
        <end position="203"/>
    </location>
</feature>
<feature type="compositionally biased region" description="Low complexity" evidence="1">
    <location>
        <begin position="56"/>
        <end position="100"/>
    </location>
</feature>
<feature type="transmembrane region" description="Helical" evidence="2">
    <location>
        <begin position="315"/>
        <end position="337"/>
    </location>
</feature>
<comment type="caution">
    <text evidence="3">The sequence shown here is derived from an EMBL/GenBank/DDBJ whole genome shotgun (WGS) entry which is preliminary data.</text>
</comment>
<dbReference type="EMBL" id="CBTN010000052">
    <property type="protein sequence ID" value="CDH58059.1"/>
    <property type="molecule type" value="Genomic_DNA"/>
</dbReference>
<feature type="transmembrane region" description="Helical" evidence="2">
    <location>
        <begin position="414"/>
        <end position="437"/>
    </location>
</feature>
<sequence length="1062" mass="117537">MFGSVKLVQEVSRSSPSSQPQSSTHLTNQSSTAAPPPPPPQVSHHPLSIDTNVHPTTTTTTTTLTTTTTTPTAAAAVERNSEPPITQSPTTPSSHSSYWPPHSVQPIPLTFNSYTPATPSLPMWISSYSSKQPAARGIRELLFGSSATTTTTTTTQPSCASAPMTSTTSSSMTAPRNTHTRRGSRSIRRSRQLSIKGHGRRPSRTWSSSAVMRPLDSKDKSKSQKLLCLWPLPVITRYTIALSLLVSAFRFANILSATCSAPSFVIYRHEWLNLALSPFLFDWSLHGLLVFGWNVLILGLFEESLTHMLGGTRRFVRVLVSIVISVCLLRQALGYLFSKSTGWAVPLLFFSDSVHECNQGIAPFLFALLMVQSLSIDDKYIVLYGDADPNHKLTVRKVTLQLLMCLVNYLVKNILWWSLTGLLTGYMAAIVIQATILREKRGITTATAPTTPTNTTWDDKDVPPAFEEFPRATPLWRLLLSAFRKAFTVIAVTLPLLLLFNAYYYSQEGLVDSTMLNQLSHDRYMFTFVVMTAPRRGEPPLLSRTIESYLANWPVDPEPGSLHSRLQLMVYTHFSNHSQFDAARERFSNDLKGQRYIKWVREEGNEMNQRLHVSKALQLATESFQSTYVALVEDDFPICGSDAWHQLEHVVYQANKHAANHCGVFVGTGGSGLFLKPETAQLVSRLLLQYGDTPPDIVIQKCLRGELAECSHCQDSLVTSKTLLMYHIGFNTSTSTDRVYKKDEFQCGWRHPFNGDPSVITLNQGEALMAPQGPAYEIRFCKDNVVQVFDLSTRHDHEKGLPFEYDEDDVLHGRLRYSKLAGNRPLSSATFDDNPHQVISTRRVRVPQDILLQMDGNRRSLITTNNGQACITDCATTRSVSISSGSIDDDQGRPLSLMASTICSTAEWDDRIGPSHLPVSSSTTPAMSTNSSSSNSSSSSNDNSSRIKSSLHENHSPNKDEAPPLPPVSLHPQQQHQSLVDQARAPSNNEHAHVSPLPAVHSTNNMQTNHMFASTHSTPSTIQMDQHHPPAIISTTSKQPQPMPLDMDEDRPAGSACCCIIC</sequence>
<evidence type="ECO:0000313" key="3">
    <source>
        <dbReference type="EMBL" id="CDH58059.1"/>
    </source>
</evidence>
<keyword evidence="2" id="KW-0472">Membrane</keyword>
<dbReference type="AlphaFoldDB" id="A0A068S720"/>
<protein>
    <submittedName>
        <fullName evidence="3">Mtf1_muccl ame: full transcription factor mtf1</fullName>
    </submittedName>
</protein>
<feature type="compositionally biased region" description="Low complexity" evidence="1">
    <location>
        <begin position="920"/>
        <end position="948"/>
    </location>
</feature>
<feature type="region of interest" description="Disordered" evidence="1">
    <location>
        <begin position="148"/>
        <end position="217"/>
    </location>
</feature>
<feature type="transmembrane region" description="Helical" evidence="2">
    <location>
        <begin position="486"/>
        <end position="505"/>
    </location>
</feature>
<keyword evidence="2" id="KW-0812">Transmembrane</keyword>
<keyword evidence="4" id="KW-1185">Reference proteome</keyword>
<dbReference type="STRING" id="1263082.A0A068S720"/>
<feature type="compositionally biased region" description="Polar residues" evidence="1">
    <location>
        <begin position="24"/>
        <end position="33"/>
    </location>
</feature>
<reference evidence="3" key="1">
    <citation type="submission" date="2013-08" db="EMBL/GenBank/DDBJ databases">
        <title>Gene expansion shapes genome architecture in the human pathogen Lichtheimia corymbifera: an evolutionary genomics analysis in the ancient terrestrial Mucorales (Mucoromycotina).</title>
        <authorList>
            <person name="Schwartze V.U."/>
            <person name="Winter S."/>
            <person name="Shelest E."/>
            <person name="Marcet-Houben M."/>
            <person name="Horn F."/>
            <person name="Wehner S."/>
            <person name="Hoffmann K."/>
            <person name="Riege K."/>
            <person name="Sammeth M."/>
            <person name="Nowrousian M."/>
            <person name="Valiante V."/>
            <person name="Linde J."/>
            <person name="Jacobsen I.D."/>
            <person name="Marz M."/>
            <person name="Brakhage A.A."/>
            <person name="Gabaldon T."/>
            <person name="Bocker S."/>
            <person name="Voigt K."/>
        </authorList>
    </citation>
    <scope>NUCLEOTIDE SEQUENCE [LARGE SCALE GENOMIC DNA]</scope>
    <source>
        <strain evidence="3">FSU 9682</strain>
    </source>
</reference>
<feature type="transmembrane region" description="Helical" evidence="2">
    <location>
        <begin position="283"/>
        <end position="303"/>
    </location>
</feature>
<gene>
    <name evidence="3" type="ORF">LCOR_08939.1</name>
</gene>
<feature type="region of interest" description="Disordered" evidence="1">
    <location>
        <begin position="909"/>
        <end position="1002"/>
    </location>
</feature>
<evidence type="ECO:0000256" key="1">
    <source>
        <dbReference type="SAM" id="MobiDB-lite"/>
    </source>
</evidence>
<feature type="compositionally biased region" description="Polar residues" evidence="1">
    <location>
        <begin position="971"/>
        <end position="989"/>
    </location>
</feature>
<dbReference type="Proteomes" id="UP000027586">
    <property type="component" value="Unassembled WGS sequence"/>
</dbReference>
<keyword evidence="2" id="KW-1133">Transmembrane helix</keyword>
<evidence type="ECO:0000313" key="4">
    <source>
        <dbReference type="Proteomes" id="UP000027586"/>
    </source>
</evidence>
<feature type="compositionally biased region" description="Low complexity" evidence="1">
    <location>
        <begin position="148"/>
        <end position="175"/>
    </location>
</feature>